<sequence length="116" mass="12714">MSPFLVDQQGWLPSIVSSILGFSFPGMSWFFRLSSQNAITYSAIPVCKELLKLVTASVLYVLQVLGPMMSNPFTSERDQGNCALCCSFMGLTPASFGGMWKVPTFGTLQVHVYCLS</sequence>
<keyword evidence="1" id="KW-0812">Transmembrane</keyword>
<protein>
    <submittedName>
        <fullName evidence="2">Uncharacterized protein</fullName>
    </submittedName>
</protein>
<comment type="caution">
    <text evidence="2">The sequence shown here is derived from an EMBL/GenBank/DDBJ whole genome shotgun (WGS) entry which is preliminary data.</text>
</comment>
<keyword evidence="1" id="KW-1133">Transmembrane helix</keyword>
<dbReference type="AlphaFoldDB" id="A0A438CA08"/>
<evidence type="ECO:0000256" key="1">
    <source>
        <dbReference type="SAM" id="Phobius"/>
    </source>
</evidence>
<accession>A0A438CA08</accession>
<feature type="transmembrane region" description="Helical" evidence="1">
    <location>
        <begin position="12"/>
        <end position="31"/>
    </location>
</feature>
<name>A0A438CA08_VITVI</name>
<dbReference type="Proteomes" id="UP000288805">
    <property type="component" value="Unassembled WGS sequence"/>
</dbReference>
<organism evidence="2 3">
    <name type="scientific">Vitis vinifera</name>
    <name type="common">Grape</name>
    <dbReference type="NCBI Taxonomy" id="29760"/>
    <lineage>
        <taxon>Eukaryota</taxon>
        <taxon>Viridiplantae</taxon>
        <taxon>Streptophyta</taxon>
        <taxon>Embryophyta</taxon>
        <taxon>Tracheophyta</taxon>
        <taxon>Spermatophyta</taxon>
        <taxon>Magnoliopsida</taxon>
        <taxon>eudicotyledons</taxon>
        <taxon>Gunneridae</taxon>
        <taxon>Pentapetalae</taxon>
        <taxon>rosids</taxon>
        <taxon>Vitales</taxon>
        <taxon>Vitaceae</taxon>
        <taxon>Viteae</taxon>
        <taxon>Vitis</taxon>
    </lineage>
</organism>
<dbReference type="EMBL" id="QGNW01002402">
    <property type="protein sequence ID" value="RVW20067.1"/>
    <property type="molecule type" value="Genomic_DNA"/>
</dbReference>
<gene>
    <name evidence="2" type="ORF">CK203_112512</name>
</gene>
<reference evidence="2 3" key="1">
    <citation type="journal article" date="2018" name="PLoS Genet.">
        <title>Population sequencing reveals clonal diversity and ancestral inbreeding in the grapevine cultivar Chardonnay.</title>
        <authorList>
            <person name="Roach M.J."/>
            <person name="Johnson D.L."/>
            <person name="Bohlmann J."/>
            <person name="van Vuuren H.J."/>
            <person name="Jones S.J."/>
            <person name="Pretorius I.S."/>
            <person name="Schmidt S.A."/>
            <person name="Borneman A.R."/>
        </authorList>
    </citation>
    <scope>NUCLEOTIDE SEQUENCE [LARGE SCALE GENOMIC DNA]</scope>
    <source>
        <strain evidence="3">cv. Chardonnay</strain>
        <tissue evidence="2">Leaf</tissue>
    </source>
</reference>
<evidence type="ECO:0000313" key="3">
    <source>
        <dbReference type="Proteomes" id="UP000288805"/>
    </source>
</evidence>
<evidence type="ECO:0000313" key="2">
    <source>
        <dbReference type="EMBL" id="RVW20067.1"/>
    </source>
</evidence>
<keyword evidence="1" id="KW-0472">Membrane</keyword>
<proteinExistence type="predicted"/>